<dbReference type="InterPro" id="IPR000873">
    <property type="entry name" value="AMP-dep_synth/lig_dom"/>
</dbReference>
<dbReference type="PANTHER" id="PTHR43767">
    <property type="entry name" value="LONG-CHAIN-FATTY-ACID--COA LIGASE"/>
    <property type="match status" value="1"/>
</dbReference>
<dbReference type="InterPro" id="IPR045851">
    <property type="entry name" value="AMP-bd_C_sf"/>
</dbReference>
<dbReference type="Pfam" id="PF13193">
    <property type="entry name" value="AMP-binding_C"/>
    <property type="match status" value="1"/>
</dbReference>
<dbReference type="Pfam" id="PF00501">
    <property type="entry name" value="AMP-binding"/>
    <property type="match status" value="1"/>
</dbReference>
<sequence>MEYNLADLFESVVDAVPGREALVHLDHPGSGAERRLTYAQLDAAANRIGHHLIDSGIRPGEHLGLHLYNGVEYLQTVLGCLKARVVPVNVNYRYVEEELVYLYRDADLAALVFDAEFTGRVAAALPGVDGLRHLVRVGRVDPGTTGAPVVPAVPFRAAEAAGSPERGFPARSGDDQFIIYTGGTTGMPKGVMWRQEDLFFAGLGGGAPTGEPVSRPEELAERVAAGGDGITFFPTAPLMHGTSTLTAFIGFGFGQRVVIHRRFVPEEVLRTIERERVTSVSLVGDAMLRPLVDALNGPLKGTDCSSLFSVSSSGAIMSDTVRRQFQELVPNALLLNNFGSSESGFNGTATPDSGPERGFRIQVNSWTRVVDPVTREPVGAGEVGRVAQCGHVPLGYYNDPVKSAETFFEKDGERWVLLGDMATVDEEGVVTVLGRGSQCINTGGEKVYPEEVEQALKSHPDVYDALVAGVPDPRWGHHVAAVVQLRTGAAAPTLADIQTHCRSHLAGYKIPRQLVVTESIRRSPSGKADYRWARDVAASADLRGRGRA</sequence>
<keyword evidence="4" id="KW-1185">Reference proteome</keyword>
<dbReference type="RefSeq" id="WP_210979323.1">
    <property type="nucleotide sequence ID" value="NZ_CP108125.1"/>
</dbReference>
<dbReference type="PANTHER" id="PTHR43767:SF1">
    <property type="entry name" value="NONRIBOSOMAL PEPTIDE SYNTHASE PES1 (EUROFUNG)-RELATED"/>
    <property type="match status" value="1"/>
</dbReference>
<evidence type="ECO:0000259" key="1">
    <source>
        <dbReference type="Pfam" id="PF00501"/>
    </source>
</evidence>
<dbReference type="Gene3D" id="3.30.300.30">
    <property type="match status" value="1"/>
</dbReference>
<dbReference type="InterPro" id="IPR050237">
    <property type="entry name" value="ATP-dep_AMP-bd_enzyme"/>
</dbReference>
<feature type="domain" description="AMP-dependent synthetase/ligase" evidence="1">
    <location>
        <begin position="10"/>
        <end position="387"/>
    </location>
</feature>
<dbReference type="EMBL" id="CP108125">
    <property type="protein sequence ID" value="WTO81370.1"/>
    <property type="molecule type" value="Genomic_DNA"/>
</dbReference>
<dbReference type="Proteomes" id="UP001622690">
    <property type="component" value="Chromosome"/>
</dbReference>
<evidence type="ECO:0000313" key="3">
    <source>
        <dbReference type="EMBL" id="WTO81370.1"/>
    </source>
</evidence>
<accession>A0ABZ1IMK2</accession>
<feature type="domain" description="AMP-binding enzyme C-terminal" evidence="2">
    <location>
        <begin position="451"/>
        <end position="527"/>
    </location>
</feature>
<dbReference type="PROSITE" id="PS00455">
    <property type="entry name" value="AMP_BINDING"/>
    <property type="match status" value="1"/>
</dbReference>
<dbReference type="NCBIfam" id="NF005863">
    <property type="entry name" value="PRK07798.1"/>
    <property type="match status" value="1"/>
</dbReference>
<reference evidence="3 4" key="1">
    <citation type="submission" date="2022-10" db="EMBL/GenBank/DDBJ databases">
        <title>The complete genomes of actinobacterial strains from the NBC collection.</title>
        <authorList>
            <person name="Joergensen T.S."/>
            <person name="Alvarez Arevalo M."/>
            <person name="Sterndorff E.B."/>
            <person name="Faurdal D."/>
            <person name="Vuksanovic O."/>
            <person name="Mourched A.-S."/>
            <person name="Charusanti P."/>
            <person name="Shaw S."/>
            <person name="Blin K."/>
            <person name="Weber T."/>
        </authorList>
    </citation>
    <scope>NUCLEOTIDE SEQUENCE [LARGE SCALE GENOMIC DNA]</scope>
    <source>
        <strain evidence="3 4">NBC_00206</strain>
    </source>
</reference>
<gene>
    <name evidence="3" type="ORF">OHU27_02660</name>
</gene>
<name>A0ABZ1IMK2_9ACTN</name>
<organism evidence="3 4">
    <name type="scientific">Streptomyces nigra</name>
    <dbReference type="NCBI Taxonomy" id="1827580"/>
    <lineage>
        <taxon>Bacteria</taxon>
        <taxon>Bacillati</taxon>
        <taxon>Actinomycetota</taxon>
        <taxon>Actinomycetes</taxon>
        <taxon>Kitasatosporales</taxon>
        <taxon>Streptomycetaceae</taxon>
        <taxon>Streptomyces</taxon>
    </lineage>
</organism>
<dbReference type="InterPro" id="IPR020845">
    <property type="entry name" value="AMP-binding_CS"/>
</dbReference>
<proteinExistence type="predicted"/>
<dbReference type="SUPFAM" id="SSF56801">
    <property type="entry name" value="Acetyl-CoA synthetase-like"/>
    <property type="match status" value="1"/>
</dbReference>
<dbReference type="InterPro" id="IPR025110">
    <property type="entry name" value="AMP-bd_C"/>
</dbReference>
<dbReference type="InterPro" id="IPR042099">
    <property type="entry name" value="ANL_N_sf"/>
</dbReference>
<evidence type="ECO:0000313" key="4">
    <source>
        <dbReference type="Proteomes" id="UP001622690"/>
    </source>
</evidence>
<evidence type="ECO:0000259" key="2">
    <source>
        <dbReference type="Pfam" id="PF13193"/>
    </source>
</evidence>
<protein>
    <submittedName>
        <fullName evidence="3">Acyl-CoA synthetase</fullName>
    </submittedName>
</protein>
<dbReference type="Gene3D" id="3.40.50.12780">
    <property type="entry name" value="N-terminal domain of ligase-like"/>
    <property type="match status" value="1"/>
</dbReference>